<sequence>MPDPDTLLVGDDHYVYVTNSELGNVPVLRSDDLTAFEHVGDALPRLPDWARRHFTWAPEVTHFKASNSYVLYFTARHGSMQCIGVATSAAPEGPFDPVQDGPLICPIAEGGAIDASTFEDVDGRRYLLWKNDGNCCGIDTWISIQELSEDGMQLVGEPTRLIQQDLPWEGKVVEAPTLWLENGKYYLFYSANAFNENYAMGYAVADDVRGPYTKSETPLLSSSTGEGLIGPGGQDLVRLEDGSTVVVYHSWSDDMKLRGLNVDELRWTNGVPEVVTGCAAE</sequence>
<reference evidence="6" key="1">
    <citation type="journal article" date="2019" name="Int. J. Syst. Evol. Microbiol.">
        <title>The Global Catalogue of Microorganisms (GCM) 10K type strain sequencing project: providing services to taxonomists for standard genome sequencing and annotation.</title>
        <authorList>
            <consortium name="The Broad Institute Genomics Platform"/>
            <consortium name="The Broad Institute Genome Sequencing Center for Infectious Disease"/>
            <person name="Wu L."/>
            <person name="Ma J."/>
        </authorList>
    </citation>
    <scope>NUCLEOTIDE SEQUENCE [LARGE SCALE GENOMIC DNA]</scope>
    <source>
        <strain evidence="6">CCM 7427</strain>
    </source>
</reference>
<evidence type="ECO:0000256" key="3">
    <source>
        <dbReference type="ARBA" id="ARBA00023295"/>
    </source>
</evidence>
<dbReference type="EMBL" id="JBHUNP010000001">
    <property type="protein sequence ID" value="MFD2649337.1"/>
    <property type="molecule type" value="Genomic_DNA"/>
</dbReference>
<dbReference type="PANTHER" id="PTHR42812">
    <property type="entry name" value="BETA-XYLOSIDASE"/>
    <property type="match status" value="1"/>
</dbReference>
<gene>
    <name evidence="5" type="ORF">ACFSX5_16245</name>
</gene>
<evidence type="ECO:0000256" key="4">
    <source>
        <dbReference type="RuleBase" id="RU361187"/>
    </source>
</evidence>
<dbReference type="SUPFAM" id="SSF75005">
    <property type="entry name" value="Arabinanase/levansucrase/invertase"/>
    <property type="match status" value="1"/>
</dbReference>
<protein>
    <submittedName>
        <fullName evidence="5">Glycoside hydrolase family 43 protein</fullName>
    </submittedName>
</protein>
<dbReference type="Pfam" id="PF04616">
    <property type="entry name" value="Glyco_hydro_43"/>
    <property type="match status" value="1"/>
</dbReference>
<dbReference type="Gene3D" id="2.115.10.20">
    <property type="entry name" value="Glycosyl hydrolase domain, family 43"/>
    <property type="match status" value="1"/>
</dbReference>
<proteinExistence type="inferred from homology"/>
<dbReference type="InterPro" id="IPR006710">
    <property type="entry name" value="Glyco_hydro_43"/>
</dbReference>
<comment type="similarity">
    <text evidence="1 4">Belongs to the glycosyl hydrolase 43 family.</text>
</comment>
<dbReference type="RefSeq" id="WP_386834853.1">
    <property type="nucleotide sequence ID" value="NZ_JBHUNP010000001.1"/>
</dbReference>
<organism evidence="5 6">
    <name type="scientific">Devosia albogilva</name>
    <dbReference type="NCBI Taxonomy" id="429726"/>
    <lineage>
        <taxon>Bacteria</taxon>
        <taxon>Pseudomonadati</taxon>
        <taxon>Pseudomonadota</taxon>
        <taxon>Alphaproteobacteria</taxon>
        <taxon>Hyphomicrobiales</taxon>
        <taxon>Devosiaceae</taxon>
        <taxon>Devosia</taxon>
    </lineage>
</organism>
<evidence type="ECO:0000256" key="2">
    <source>
        <dbReference type="ARBA" id="ARBA00022801"/>
    </source>
</evidence>
<evidence type="ECO:0000313" key="5">
    <source>
        <dbReference type="EMBL" id="MFD2649337.1"/>
    </source>
</evidence>
<evidence type="ECO:0000256" key="1">
    <source>
        <dbReference type="ARBA" id="ARBA00009865"/>
    </source>
</evidence>
<keyword evidence="2 4" id="KW-0378">Hydrolase</keyword>
<dbReference type="GO" id="GO:0016787">
    <property type="term" value="F:hydrolase activity"/>
    <property type="evidence" value="ECO:0007669"/>
    <property type="project" value="UniProtKB-KW"/>
</dbReference>
<comment type="caution">
    <text evidence="5">The sequence shown here is derived from an EMBL/GenBank/DDBJ whole genome shotgun (WGS) entry which is preliminary data.</text>
</comment>
<evidence type="ECO:0000313" key="6">
    <source>
        <dbReference type="Proteomes" id="UP001597521"/>
    </source>
</evidence>
<keyword evidence="6" id="KW-1185">Reference proteome</keyword>
<dbReference type="PANTHER" id="PTHR42812:SF5">
    <property type="entry name" value="ENDO-ARABINASE"/>
    <property type="match status" value="1"/>
</dbReference>
<keyword evidence="3 4" id="KW-0326">Glycosidase</keyword>
<dbReference type="InterPro" id="IPR023296">
    <property type="entry name" value="Glyco_hydro_beta-prop_sf"/>
</dbReference>
<accession>A0ABW5QNJ6</accession>
<dbReference type="InterPro" id="IPR051795">
    <property type="entry name" value="Glycosyl_Hydrlase_43"/>
</dbReference>
<dbReference type="CDD" id="cd08999">
    <property type="entry name" value="GH43_ABN-like"/>
    <property type="match status" value="1"/>
</dbReference>
<name>A0ABW5QNJ6_9HYPH</name>
<dbReference type="Proteomes" id="UP001597521">
    <property type="component" value="Unassembled WGS sequence"/>
</dbReference>